<dbReference type="EMBL" id="CH476616">
    <property type="protein sequence ID" value="EEP78554.1"/>
    <property type="molecule type" value="Genomic_DNA"/>
</dbReference>
<keyword evidence="4" id="KW-1185">Reference proteome</keyword>
<evidence type="ECO:0000313" key="4">
    <source>
        <dbReference type="Proteomes" id="UP000002058"/>
    </source>
</evidence>
<reference evidence="4" key="1">
    <citation type="journal article" date="2009" name="Genome Res.">
        <title>Comparative genomic analyses of the human fungal pathogens Coccidioides and their relatives.</title>
        <authorList>
            <person name="Sharpton T.J."/>
            <person name="Stajich J.E."/>
            <person name="Rounsley S.D."/>
            <person name="Gardner M.J."/>
            <person name="Wortman J.R."/>
            <person name="Jordar V.S."/>
            <person name="Maiti R."/>
            <person name="Kodira C.D."/>
            <person name="Neafsey D.E."/>
            <person name="Zeng Q."/>
            <person name="Hung C.-Y."/>
            <person name="McMahan C."/>
            <person name="Muszewska A."/>
            <person name="Grynberg M."/>
            <person name="Mandel M.A."/>
            <person name="Kellner E.M."/>
            <person name="Barker B.M."/>
            <person name="Galgiani J.N."/>
            <person name="Orbach M.J."/>
            <person name="Kirkland T.N."/>
            <person name="Cole G.T."/>
            <person name="Henn M.R."/>
            <person name="Birren B.W."/>
            <person name="Taylor J.W."/>
        </authorList>
    </citation>
    <scope>NUCLEOTIDE SEQUENCE [LARGE SCALE GENOMIC DNA]</scope>
    <source>
        <strain evidence="4">UAMH 1704</strain>
    </source>
</reference>
<evidence type="ECO:0000313" key="3">
    <source>
        <dbReference type="EMBL" id="EEP78554.1"/>
    </source>
</evidence>
<dbReference type="Pfam" id="PF20516">
    <property type="entry name" value="PDDEXK_12"/>
    <property type="match status" value="1"/>
</dbReference>
<proteinExistence type="predicted"/>
<dbReference type="OrthoDB" id="4207404at2759"/>
<dbReference type="eggNOG" id="ENOG502SVMH">
    <property type="taxonomic scope" value="Eukaryota"/>
</dbReference>
<feature type="compositionally biased region" description="Polar residues" evidence="1">
    <location>
        <begin position="48"/>
        <end position="62"/>
    </location>
</feature>
<dbReference type="GeneID" id="8440240"/>
<feature type="region of interest" description="Disordered" evidence="1">
    <location>
        <begin position="39"/>
        <end position="113"/>
    </location>
</feature>
<dbReference type="Proteomes" id="UP000002058">
    <property type="component" value="Unassembled WGS sequence"/>
</dbReference>
<name>C4JQQ5_UNCRE</name>
<evidence type="ECO:0000256" key="1">
    <source>
        <dbReference type="SAM" id="MobiDB-lite"/>
    </source>
</evidence>
<protein>
    <recommendedName>
        <fullName evidence="2">PD-(D/E)XK nuclease-like domain-containing protein</fullName>
    </recommendedName>
</protein>
<sequence length="437" mass="49138">MERISKPEYIQGWLESLDNTTDTPHQHFASCLEKKRIKSSSRLRQFHKQQQPNLSTQSNMESNNRHNLRPRPRVIYTEQQSRTARQGKPLSKALLPTAPTRGTKRRRTNEETEFPDEVAGYSTFATSAKSSRRQLLMLKYAQSSVKNLFQQRYPMEAAVSELDRGEQAVPTAQGQELFRAINTAYRLADEAFQDLGDEDTWSISASEILKRFISTDETVPSFLSVVPVHNISIAPSDLMPKVDHLIPFKKVDYLISFSSKHGDVGPLTSAALKSQRDLSLSQTLDPRVGSTPHFVAVEVKTPDGAYLPSSVQLVTWMAAGLEKVRQLKEEAEQISKEPEQGDILLPFIGISVTGHIWNLLITAKAEDGTVTMYGPIIMGDTLTFEGVFRLFMVIDEIKSWGENVYWPWMKGRILEPLANIEAIQQEDVASASGDRDS</sequence>
<feature type="domain" description="PD-(D/E)XK nuclease-like" evidence="2">
    <location>
        <begin position="169"/>
        <end position="406"/>
    </location>
</feature>
<evidence type="ECO:0000259" key="2">
    <source>
        <dbReference type="Pfam" id="PF20516"/>
    </source>
</evidence>
<dbReference type="VEuPathDB" id="FungiDB:UREG_03400"/>
<dbReference type="InterPro" id="IPR046797">
    <property type="entry name" value="PDDEXK_12"/>
</dbReference>
<dbReference type="AlphaFoldDB" id="C4JQQ5"/>
<dbReference type="KEGG" id="ure:UREG_03400"/>
<dbReference type="HOGENOM" id="CLU_627303_0_0_1"/>
<accession>C4JQQ5</accession>
<organism evidence="3 4">
    <name type="scientific">Uncinocarpus reesii (strain UAMH 1704)</name>
    <dbReference type="NCBI Taxonomy" id="336963"/>
    <lineage>
        <taxon>Eukaryota</taxon>
        <taxon>Fungi</taxon>
        <taxon>Dikarya</taxon>
        <taxon>Ascomycota</taxon>
        <taxon>Pezizomycotina</taxon>
        <taxon>Eurotiomycetes</taxon>
        <taxon>Eurotiomycetidae</taxon>
        <taxon>Onygenales</taxon>
        <taxon>Onygenaceae</taxon>
        <taxon>Uncinocarpus</taxon>
    </lineage>
</organism>
<gene>
    <name evidence="3" type="ORF">UREG_03400</name>
</gene>
<dbReference type="InParanoid" id="C4JQQ5"/>
<dbReference type="RefSeq" id="XP_002543883.1">
    <property type="nucleotide sequence ID" value="XM_002543837.1"/>
</dbReference>